<keyword evidence="4" id="KW-1185">Reference proteome</keyword>
<comment type="caution">
    <text evidence="3">The sequence shown here is derived from an EMBL/GenBank/DDBJ whole genome shotgun (WGS) entry which is preliminary data.</text>
</comment>
<gene>
    <name evidence="3" type="ORF">B0I29_103493</name>
</gene>
<dbReference type="EMBL" id="QLMJ01000003">
    <property type="protein sequence ID" value="RAK40459.1"/>
    <property type="molecule type" value="Genomic_DNA"/>
</dbReference>
<accession>A0A327ZJ38</accession>
<keyword evidence="2" id="KW-1133">Transmembrane helix</keyword>
<organism evidence="3 4">
    <name type="scientific">Actinoplanes lutulentus</name>
    <dbReference type="NCBI Taxonomy" id="1287878"/>
    <lineage>
        <taxon>Bacteria</taxon>
        <taxon>Bacillati</taxon>
        <taxon>Actinomycetota</taxon>
        <taxon>Actinomycetes</taxon>
        <taxon>Micromonosporales</taxon>
        <taxon>Micromonosporaceae</taxon>
        <taxon>Actinoplanes</taxon>
    </lineage>
</organism>
<dbReference type="OrthoDB" id="3362655at2"/>
<sequence>MRYATSTRSAHALILRPFPGPAGQHRTPARSRARSQRHLRREPLRTARLLTHGLAALIVLGIVVMVGVLILSDDRLPSTPSTRGPRTPLTTADVFPDQASLFRVSQSRVEADCPLAVTGGLRSLLQGYGCTQAVRAELSVPYAPHQVTAGVLNLPDAQSAASVSELIRAQVETRDGGFSSLTGAETPQGSPVAWRTLDHYLLYSVIVSPEGEPLTNDDPAVTRIMTEVLETHLPQSLTQDRS</sequence>
<keyword evidence="2" id="KW-0472">Membrane</keyword>
<dbReference type="RefSeq" id="WP_111648484.1">
    <property type="nucleotide sequence ID" value="NZ_JACHWI010000004.1"/>
</dbReference>
<protein>
    <submittedName>
        <fullName evidence="3">Uncharacterized protein</fullName>
    </submittedName>
</protein>
<proteinExistence type="predicted"/>
<name>A0A327ZJ38_9ACTN</name>
<keyword evidence="2" id="KW-0812">Transmembrane</keyword>
<dbReference type="Proteomes" id="UP000249341">
    <property type="component" value="Unassembled WGS sequence"/>
</dbReference>
<feature type="transmembrane region" description="Helical" evidence="2">
    <location>
        <begin position="49"/>
        <end position="71"/>
    </location>
</feature>
<dbReference type="AlphaFoldDB" id="A0A327ZJ38"/>
<evidence type="ECO:0000256" key="1">
    <source>
        <dbReference type="SAM" id="MobiDB-lite"/>
    </source>
</evidence>
<feature type="compositionally biased region" description="Basic residues" evidence="1">
    <location>
        <begin position="27"/>
        <end position="40"/>
    </location>
</feature>
<evidence type="ECO:0000313" key="4">
    <source>
        <dbReference type="Proteomes" id="UP000249341"/>
    </source>
</evidence>
<reference evidence="3 4" key="1">
    <citation type="submission" date="2018-06" db="EMBL/GenBank/DDBJ databases">
        <title>Genomic Encyclopedia of Type Strains, Phase III (KMG-III): the genomes of soil and plant-associated and newly described type strains.</title>
        <authorList>
            <person name="Whitman W."/>
        </authorList>
    </citation>
    <scope>NUCLEOTIDE SEQUENCE [LARGE SCALE GENOMIC DNA]</scope>
    <source>
        <strain evidence="3 4">CGMCC 4.7090</strain>
    </source>
</reference>
<feature type="region of interest" description="Disordered" evidence="1">
    <location>
        <begin position="15"/>
        <end position="40"/>
    </location>
</feature>
<evidence type="ECO:0000313" key="3">
    <source>
        <dbReference type="EMBL" id="RAK40459.1"/>
    </source>
</evidence>
<evidence type="ECO:0000256" key="2">
    <source>
        <dbReference type="SAM" id="Phobius"/>
    </source>
</evidence>